<protein>
    <submittedName>
        <fullName evidence="1">Uncharacterized protein</fullName>
    </submittedName>
</protein>
<evidence type="ECO:0000313" key="1">
    <source>
        <dbReference type="EMBL" id="GEP61420.1"/>
    </source>
</evidence>
<organism evidence="1 2">
    <name type="scientific">Reyranella soli</name>
    <dbReference type="NCBI Taxonomy" id="1230389"/>
    <lineage>
        <taxon>Bacteria</taxon>
        <taxon>Pseudomonadati</taxon>
        <taxon>Pseudomonadota</taxon>
        <taxon>Alphaproteobacteria</taxon>
        <taxon>Hyphomicrobiales</taxon>
        <taxon>Reyranellaceae</taxon>
        <taxon>Reyranella</taxon>
    </lineage>
</organism>
<proteinExistence type="predicted"/>
<dbReference type="EMBL" id="BKAJ01000221">
    <property type="protein sequence ID" value="GEP61420.1"/>
    <property type="molecule type" value="Genomic_DNA"/>
</dbReference>
<reference evidence="1 2" key="1">
    <citation type="submission" date="2019-07" db="EMBL/GenBank/DDBJ databases">
        <title>Whole genome shotgun sequence of Reyranella soli NBRC 108950.</title>
        <authorList>
            <person name="Hosoyama A."/>
            <person name="Uohara A."/>
            <person name="Ohji S."/>
            <person name="Ichikawa N."/>
        </authorList>
    </citation>
    <scope>NUCLEOTIDE SEQUENCE [LARGE SCALE GENOMIC DNA]</scope>
    <source>
        <strain evidence="1 2">NBRC 108950</strain>
    </source>
</reference>
<keyword evidence="2" id="KW-1185">Reference proteome</keyword>
<comment type="caution">
    <text evidence="1">The sequence shown here is derived from an EMBL/GenBank/DDBJ whole genome shotgun (WGS) entry which is preliminary data.</text>
</comment>
<accession>A0A512NR36</accession>
<evidence type="ECO:0000313" key="2">
    <source>
        <dbReference type="Proteomes" id="UP000321058"/>
    </source>
</evidence>
<sequence>MGEYCEVYVAVAFDMAKLKHAAAIAEGGREGEIRCVGEIENRPVTIEWLIKTRDRRNMGFIRRCRGVWSVSLVLPFSTWGGGAK</sequence>
<dbReference type="Proteomes" id="UP000321058">
    <property type="component" value="Unassembled WGS sequence"/>
</dbReference>
<gene>
    <name evidence="1" type="ORF">RSO01_85860</name>
</gene>
<name>A0A512NR36_9HYPH</name>
<dbReference type="AlphaFoldDB" id="A0A512NR36"/>